<organism evidence="3 4">
    <name type="scientific">Calothrix parasitica NIES-267</name>
    <dbReference type="NCBI Taxonomy" id="1973488"/>
    <lineage>
        <taxon>Bacteria</taxon>
        <taxon>Bacillati</taxon>
        <taxon>Cyanobacteriota</taxon>
        <taxon>Cyanophyceae</taxon>
        <taxon>Nostocales</taxon>
        <taxon>Calotrichaceae</taxon>
        <taxon>Calothrix</taxon>
    </lineage>
</organism>
<reference evidence="3 4" key="1">
    <citation type="submission" date="2017-06" db="EMBL/GenBank/DDBJ databases">
        <title>Genome sequencing of cyanobaciteial culture collection at National Institute for Environmental Studies (NIES).</title>
        <authorList>
            <person name="Hirose Y."/>
            <person name="Shimura Y."/>
            <person name="Fujisawa T."/>
            <person name="Nakamura Y."/>
            <person name="Kawachi M."/>
        </authorList>
    </citation>
    <scope>NUCLEOTIDE SEQUENCE [LARGE SCALE GENOMIC DNA]</scope>
    <source>
        <strain evidence="3 4">NIES-267</strain>
    </source>
</reference>
<dbReference type="Proteomes" id="UP000218418">
    <property type="component" value="Chromosome"/>
</dbReference>
<evidence type="ECO:0000313" key="4">
    <source>
        <dbReference type="Proteomes" id="UP000218418"/>
    </source>
</evidence>
<evidence type="ECO:0000256" key="1">
    <source>
        <dbReference type="ARBA" id="ARBA00022801"/>
    </source>
</evidence>
<dbReference type="PANTHER" id="PTHR30404:SF0">
    <property type="entry name" value="N-ACETYLMURAMOYL-L-ALANINE AMIDASE AMIC"/>
    <property type="match status" value="1"/>
</dbReference>
<dbReference type="SMART" id="SM00646">
    <property type="entry name" value="Ami_3"/>
    <property type="match status" value="1"/>
</dbReference>
<dbReference type="GO" id="GO:0008745">
    <property type="term" value="F:N-acetylmuramoyl-L-alanine amidase activity"/>
    <property type="evidence" value="ECO:0007669"/>
    <property type="project" value="InterPro"/>
</dbReference>
<dbReference type="SUPFAM" id="SSF53187">
    <property type="entry name" value="Zn-dependent exopeptidases"/>
    <property type="match status" value="1"/>
</dbReference>
<accession>A0A1Z4LRJ1</accession>
<dbReference type="AlphaFoldDB" id="A0A1Z4LRJ1"/>
<dbReference type="InterPro" id="IPR050695">
    <property type="entry name" value="N-acetylmuramoyl_amidase_3"/>
</dbReference>
<name>A0A1Z4LRJ1_9CYAN</name>
<keyword evidence="4" id="KW-1185">Reference proteome</keyword>
<dbReference type="InterPro" id="IPR002508">
    <property type="entry name" value="MurNAc-LAA_cat"/>
</dbReference>
<dbReference type="OrthoDB" id="9763643at2"/>
<feature type="domain" description="MurNAc-LAA" evidence="2">
    <location>
        <begin position="66"/>
        <end position="171"/>
    </location>
</feature>
<sequence>MFFAIDIGHNTPPFDTGARNNQYSEDVLTKLVGKLVISKLNQRGYKAISVTPQSAYSTDDSLMQRAKKANQIDADYFVSIHFNSFSSPRANGTEVYVYDNRSTARPLAQSVVSNIAALGFLNRGVKQARFRVLELTKMPAILIECCFISSEKDMKLFDAEKMATAIVDGLVGKQEVVTISGLLKVRYTTFLKPSSDQSSNIDPNQLEVIQPGEYKAKLIAKEESHYAVELESKIGSRQVDYIYTGHSDFMAE</sequence>
<protein>
    <submittedName>
        <fullName evidence="3">Putative N-acetylmuramoyl-L-alanine amidase</fullName>
    </submittedName>
</protein>
<dbReference type="EMBL" id="AP018227">
    <property type="protein sequence ID" value="BAY83781.1"/>
    <property type="molecule type" value="Genomic_DNA"/>
</dbReference>
<keyword evidence="1" id="KW-0378">Hydrolase</keyword>
<evidence type="ECO:0000313" key="3">
    <source>
        <dbReference type="EMBL" id="BAY83781.1"/>
    </source>
</evidence>
<dbReference type="Gene3D" id="3.40.630.40">
    <property type="entry name" value="Zn-dependent exopeptidases"/>
    <property type="match status" value="1"/>
</dbReference>
<gene>
    <name evidence="3" type="ORF">NIES267_32740</name>
</gene>
<dbReference type="PANTHER" id="PTHR30404">
    <property type="entry name" value="N-ACETYLMURAMOYL-L-ALANINE AMIDASE"/>
    <property type="match status" value="1"/>
</dbReference>
<dbReference type="GO" id="GO:0009253">
    <property type="term" value="P:peptidoglycan catabolic process"/>
    <property type="evidence" value="ECO:0007669"/>
    <property type="project" value="InterPro"/>
</dbReference>
<dbReference type="GO" id="GO:0030288">
    <property type="term" value="C:outer membrane-bounded periplasmic space"/>
    <property type="evidence" value="ECO:0007669"/>
    <property type="project" value="TreeGrafter"/>
</dbReference>
<evidence type="ECO:0000259" key="2">
    <source>
        <dbReference type="SMART" id="SM00646"/>
    </source>
</evidence>
<proteinExistence type="predicted"/>
<dbReference type="CDD" id="cd02696">
    <property type="entry name" value="MurNAc-LAA"/>
    <property type="match status" value="1"/>
</dbReference>
<dbReference type="Pfam" id="PF01520">
    <property type="entry name" value="Amidase_3"/>
    <property type="match status" value="1"/>
</dbReference>